<evidence type="ECO:0000313" key="4">
    <source>
        <dbReference type="EMBL" id="KAG6425039.1"/>
    </source>
</evidence>
<evidence type="ECO:0000313" key="5">
    <source>
        <dbReference type="Proteomes" id="UP000298416"/>
    </source>
</evidence>
<evidence type="ECO:0000259" key="3">
    <source>
        <dbReference type="Pfam" id="PF03171"/>
    </source>
</evidence>
<evidence type="ECO:0000256" key="2">
    <source>
        <dbReference type="ARBA" id="ARBA00023004"/>
    </source>
</evidence>
<keyword evidence="5" id="KW-1185">Reference proteome</keyword>
<organism evidence="4">
    <name type="scientific">Salvia splendens</name>
    <name type="common">Scarlet sage</name>
    <dbReference type="NCBI Taxonomy" id="180675"/>
    <lineage>
        <taxon>Eukaryota</taxon>
        <taxon>Viridiplantae</taxon>
        <taxon>Streptophyta</taxon>
        <taxon>Embryophyta</taxon>
        <taxon>Tracheophyta</taxon>
        <taxon>Spermatophyta</taxon>
        <taxon>Magnoliopsida</taxon>
        <taxon>eudicotyledons</taxon>
        <taxon>Gunneridae</taxon>
        <taxon>Pentapetalae</taxon>
        <taxon>asterids</taxon>
        <taxon>lamiids</taxon>
        <taxon>Lamiales</taxon>
        <taxon>Lamiaceae</taxon>
        <taxon>Nepetoideae</taxon>
        <taxon>Mentheae</taxon>
        <taxon>Salviinae</taxon>
        <taxon>Salvia</taxon>
        <taxon>Salvia subgen. Calosphace</taxon>
        <taxon>core Calosphace</taxon>
    </lineage>
</organism>
<dbReference type="InterPro" id="IPR027443">
    <property type="entry name" value="IPNS-like_sf"/>
</dbReference>
<dbReference type="SUPFAM" id="SSF51197">
    <property type="entry name" value="Clavaminate synthase-like"/>
    <property type="match status" value="1"/>
</dbReference>
<reference evidence="4" key="1">
    <citation type="submission" date="2018-01" db="EMBL/GenBank/DDBJ databases">
        <authorList>
            <person name="Mao J.F."/>
        </authorList>
    </citation>
    <scope>NUCLEOTIDE SEQUENCE</scope>
    <source>
        <strain evidence="4">Huo1</strain>
        <tissue evidence="4">Leaf</tissue>
    </source>
</reference>
<keyword evidence="2" id="KW-0408">Iron</keyword>
<dbReference type="PANTHER" id="PTHR47991">
    <property type="entry name" value="OXOGLUTARATE/IRON-DEPENDENT DIOXYGENASE"/>
    <property type="match status" value="1"/>
</dbReference>
<sequence>MLRALLRAVSRSLGLEEGEPEAALGMASTLQIFIANLYPRYPDAGAAMGMPAHSDHGLFTLLVENGVGGLQIQHDGSNGIYKSVLHRAVVNGEKTRISVAMANGPSRDVVVESRGCARPAY</sequence>
<proteinExistence type="predicted"/>
<protein>
    <recommendedName>
        <fullName evidence="3">Isopenicillin N synthase-like Fe(2+) 2OG dioxygenase domain-containing protein</fullName>
    </recommendedName>
</protein>
<dbReference type="EMBL" id="PNBA02000005">
    <property type="protein sequence ID" value="KAG6425039.1"/>
    <property type="molecule type" value="Genomic_DNA"/>
</dbReference>
<feature type="domain" description="Isopenicillin N synthase-like Fe(2+) 2OG dioxygenase" evidence="3">
    <location>
        <begin position="31"/>
        <end position="77"/>
    </location>
</feature>
<dbReference type="Proteomes" id="UP000298416">
    <property type="component" value="Unassembled WGS sequence"/>
</dbReference>
<dbReference type="Gene3D" id="2.60.120.330">
    <property type="entry name" value="B-lactam Antibiotic, Isopenicillin N Synthase, Chain"/>
    <property type="match status" value="1"/>
</dbReference>
<dbReference type="InterPro" id="IPR044861">
    <property type="entry name" value="IPNS-like_FE2OG_OXY"/>
</dbReference>
<dbReference type="GO" id="GO:0046872">
    <property type="term" value="F:metal ion binding"/>
    <property type="evidence" value="ECO:0007669"/>
    <property type="project" value="UniProtKB-KW"/>
</dbReference>
<dbReference type="InterPro" id="IPR050295">
    <property type="entry name" value="Plant_2OG-oxidoreductases"/>
</dbReference>
<dbReference type="AlphaFoldDB" id="A0A8X9A323"/>
<gene>
    <name evidence="4" type="ORF">SASPL_115462</name>
</gene>
<keyword evidence="1" id="KW-0479">Metal-binding</keyword>
<reference evidence="4" key="2">
    <citation type="submission" date="2020-08" db="EMBL/GenBank/DDBJ databases">
        <title>Plant Genome Project.</title>
        <authorList>
            <person name="Zhang R.-G."/>
        </authorList>
    </citation>
    <scope>NUCLEOTIDE SEQUENCE</scope>
    <source>
        <strain evidence="4">Huo1</strain>
        <tissue evidence="4">Leaf</tissue>
    </source>
</reference>
<comment type="caution">
    <text evidence="4">The sequence shown here is derived from an EMBL/GenBank/DDBJ whole genome shotgun (WGS) entry which is preliminary data.</text>
</comment>
<accession>A0A8X9A323</accession>
<dbReference type="Pfam" id="PF03171">
    <property type="entry name" value="2OG-FeII_Oxy"/>
    <property type="match status" value="1"/>
</dbReference>
<evidence type="ECO:0000256" key="1">
    <source>
        <dbReference type="ARBA" id="ARBA00022723"/>
    </source>
</evidence>
<name>A0A8X9A323_SALSN</name>